<protein>
    <submittedName>
        <fullName evidence="3">Xanthine dehydrogenase family protein molybdopterin-binding subunit</fullName>
    </submittedName>
</protein>
<sequence>MAGLDVSRRSFLSASLLAGAVLGFQARLALAATPGTEGAPPPALNAFIRINPDNTVVIGAKNPEIGQGIKTMLPMLIAEELDVAWEQVKIEQTDFDDALYGPQGAGGSRATPVNWEPMRQAGAAARAMLVMAAAGQWKVAPETLTTAQGMVHHAASRRIASYASLAAAAAALTPPELAGVPLKDPAKYTIIGTPRKGVDTPAILAGKPLFGIDASPPGMVYAALEACPVFGGTLASLDDGAARAASGVIAVVPINTGLVAKGKHDAVAIVADSWWSAQQARALLAVEWDNGANAAFSTAGYAREAETALGGEAPSDILRKGDAKAALARAAKTVSARYSYPFLAHGTLEPQNCTALYEEGKLTFWAPSQSPGSGRRQVCEMLDLPPEALTIHMTRIGGGFGRRLMNDYMVQVAQIAKALPGRPVKLLYTREDDMRHDWYRPAGWHALSAGLDEEGRLVALQDHFVTFGAEGKPLRAAEMEETEFPAQLLDDVHFGASYLATNLPTGWLRAPTSNAMGFVFQSFLDEVAEAAGLDLPSLVLRTLGEDRMLEKVGRAPQFNTARARKVIEEAVRFAGWKGTRPKGQSDSGKGRGFGFYFSHAGYFAEVVDVTVSPEGTITVDKVWVTGDVGAHVINPLNAENQVQGSVIEGLGQAMIGQEIEQVEGRITQANFDSFPLMRIDGAPAQIAVNFVTSDYPPTGLGEPALPPVVPALANAVYAATGQRVRSLPMKLA</sequence>
<evidence type="ECO:0000313" key="4">
    <source>
        <dbReference type="Proteomes" id="UP000617634"/>
    </source>
</evidence>
<dbReference type="Pfam" id="PF02738">
    <property type="entry name" value="MoCoBD_1"/>
    <property type="match status" value="1"/>
</dbReference>
<dbReference type="AlphaFoldDB" id="A0A931HFP4"/>
<dbReference type="PANTHER" id="PTHR47495">
    <property type="entry name" value="ALDEHYDE DEHYDROGENASE"/>
    <property type="match status" value="1"/>
</dbReference>
<evidence type="ECO:0000256" key="1">
    <source>
        <dbReference type="SAM" id="SignalP"/>
    </source>
</evidence>
<accession>A0A931HFP4</accession>
<evidence type="ECO:0000313" key="3">
    <source>
        <dbReference type="EMBL" id="MBH0114558.1"/>
    </source>
</evidence>
<dbReference type="PROSITE" id="PS51318">
    <property type="entry name" value="TAT"/>
    <property type="match status" value="1"/>
</dbReference>
<organism evidence="3 4">
    <name type="scientific">Novosphingobium aureum</name>
    <dbReference type="NCBI Taxonomy" id="2792964"/>
    <lineage>
        <taxon>Bacteria</taxon>
        <taxon>Pseudomonadati</taxon>
        <taxon>Pseudomonadota</taxon>
        <taxon>Alphaproteobacteria</taxon>
        <taxon>Sphingomonadales</taxon>
        <taxon>Sphingomonadaceae</taxon>
        <taxon>Novosphingobium</taxon>
    </lineage>
</organism>
<dbReference type="InterPro" id="IPR046867">
    <property type="entry name" value="AldOxase/xan_DH_MoCoBD2"/>
</dbReference>
<gene>
    <name evidence="3" type="ORF">I5E68_16545</name>
</gene>
<feature type="chain" id="PRO_5036827971" evidence="1">
    <location>
        <begin position="32"/>
        <end position="732"/>
    </location>
</feature>
<dbReference type="InterPro" id="IPR006311">
    <property type="entry name" value="TAT_signal"/>
</dbReference>
<name>A0A931HFP4_9SPHN</name>
<dbReference type="Proteomes" id="UP000617634">
    <property type="component" value="Unassembled WGS sequence"/>
</dbReference>
<comment type="caution">
    <text evidence="3">The sequence shown here is derived from an EMBL/GenBank/DDBJ whole genome shotgun (WGS) entry which is preliminary data.</text>
</comment>
<dbReference type="PANTHER" id="PTHR47495:SF1">
    <property type="entry name" value="BLL3820 PROTEIN"/>
    <property type="match status" value="1"/>
</dbReference>
<dbReference type="GO" id="GO:0016491">
    <property type="term" value="F:oxidoreductase activity"/>
    <property type="evidence" value="ECO:0007669"/>
    <property type="project" value="InterPro"/>
</dbReference>
<reference evidence="3" key="1">
    <citation type="submission" date="2020-11" db="EMBL/GenBank/DDBJ databases">
        <title>Novosphingobium aureum sp. nov., a marine bacterium isolated from sediment of a salt flat.</title>
        <authorList>
            <person name="Yoo Y."/>
            <person name="Kim J.-J."/>
        </authorList>
    </citation>
    <scope>NUCLEOTIDE SEQUENCE</scope>
    <source>
        <strain evidence="3">YJ-S2-02</strain>
    </source>
</reference>
<feature type="domain" description="Aldehyde oxidase/xanthine dehydrogenase a/b hammerhead" evidence="2">
    <location>
        <begin position="205"/>
        <end position="292"/>
    </location>
</feature>
<dbReference type="Gene3D" id="3.30.365.10">
    <property type="entry name" value="Aldehyde oxidase/xanthine dehydrogenase, molybdopterin binding domain"/>
    <property type="match status" value="4"/>
</dbReference>
<feature type="signal peptide" evidence="1">
    <location>
        <begin position="1"/>
        <end position="31"/>
    </location>
</feature>
<dbReference type="EMBL" id="JADZGI010000003">
    <property type="protein sequence ID" value="MBH0114558.1"/>
    <property type="molecule type" value="Genomic_DNA"/>
</dbReference>
<dbReference type="Gene3D" id="3.90.1170.50">
    <property type="entry name" value="Aldehyde oxidase/xanthine dehydrogenase, a/b hammerhead"/>
    <property type="match status" value="1"/>
</dbReference>
<dbReference type="InterPro" id="IPR052516">
    <property type="entry name" value="N-heterocyclic_Hydroxylase"/>
</dbReference>
<keyword evidence="1" id="KW-0732">Signal</keyword>
<proteinExistence type="predicted"/>
<dbReference type="InterPro" id="IPR037165">
    <property type="entry name" value="AldOxase/xan_DH_Mopterin-bd_sf"/>
</dbReference>
<dbReference type="SMART" id="SM01008">
    <property type="entry name" value="Ald_Xan_dh_C"/>
    <property type="match status" value="1"/>
</dbReference>
<dbReference type="SUPFAM" id="SSF56003">
    <property type="entry name" value="Molybdenum cofactor-binding domain"/>
    <property type="match status" value="2"/>
</dbReference>
<dbReference type="PIRSF" id="PIRSF036389">
    <property type="entry name" value="IOR_B"/>
    <property type="match status" value="1"/>
</dbReference>
<dbReference type="Pfam" id="PF20256">
    <property type="entry name" value="MoCoBD_2"/>
    <property type="match status" value="2"/>
</dbReference>
<dbReference type="InterPro" id="IPR008274">
    <property type="entry name" value="AldOxase/xan_DH_MoCoBD1"/>
</dbReference>
<dbReference type="InterPro" id="IPR000674">
    <property type="entry name" value="Ald_Oxase/Xan_DH_a/b"/>
</dbReference>
<keyword evidence="4" id="KW-1185">Reference proteome</keyword>
<evidence type="ECO:0000259" key="2">
    <source>
        <dbReference type="SMART" id="SM01008"/>
    </source>
</evidence>
<dbReference type="InterPro" id="IPR012368">
    <property type="entry name" value="OxRdtase_Mopterin-bd_su_IorB"/>
</dbReference>